<dbReference type="PANTHER" id="PTHR33221">
    <property type="entry name" value="WINGED HELIX-TURN-HELIX TRANSCRIPTIONAL REGULATOR, RRF2 FAMILY"/>
    <property type="match status" value="1"/>
</dbReference>
<dbReference type="GO" id="GO:0005829">
    <property type="term" value="C:cytosol"/>
    <property type="evidence" value="ECO:0007669"/>
    <property type="project" value="TreeGrafter"/>
</dbReference>
<dbReference type="GO" id="GO:0003700">
    <property type="term" value="F:DNA-binding transcription factor activity"/>
    <property type="evidence" value="ECO:0007669"/>
    <property type="project" value="TreeGrafter"/>
</dbReference>
<proteinExistence type="predicted"/>
<accession>A0A9D5Q3V6</accession>
<evidence type="ECO:0000313" key="2">
    <source>
        <dbReference type="Proteomes" id="UP000649604"/>
    </source>
</evidence>
<dbReference type="EMBL" id="WJJP01000016">
    <property type="protein sequence ID" value="MBD3323054.1"/>
    <property type="molecule type" value="Genomic_DNA"/>
</dbReference>
<dbReference type="Pfam" id="PF02082">
    <property type="entry name" value="Rrf2"/>
    <property type="match status" value="1"/>
</dbReference>
<dbReference type="InterPro" id="IPR000944">
    <property type="entry name" value="Tscrpt_reg_Rrf2"/>
</dbReference>
<dbReference type="InterPro" id="IPR036390">
    <property type="entry name" value="WH_DNA-bd_sf"/>
</dbReference>
<gene>
    <name evidence="1" type="ORF">GF339_00630</name>
</gene>
<dbReference type="SUPFAM" id="SSF46785">
    <property type="entry name" value="Winged helix' DNA-binding domain"/>
    <property type="match status" value="1"/>
</dbReference>
<organism evidence="1 2">
    <name type="scientific">candidate division KSB3 bacterium</name>
    <dbReference type="NCBI Taxonomy" id="2044937"/>
    <lineage>
        <taxon>Bacteria</taxon>
        <taxon>candidate division KSB3</taxon>
    </lineage>
</organism>
<evidence type="ECO:0000313" key="1">
    <source>
        <dbReference type="EMBL" id="MBD3323054.1"/>
    </source>
</evidence>
<reference evidence="1" key="1">
    <citation type="submission" date="2019-11" db="EMBL/GenBank/DDBJ databases">
        <title>Microbial mats filling the niche in hypersaline microbial mats.</title>
        <authorList>
            <person name="Wong H.L."/>
            <person name="Macleod F.I."/>
            <person name="White R.A. III"/>
            <person name="Burns B.P."/>
        </authorList>
    </citation>
    <scope>NUCLEOTIDE SEQUENCE</scope>
    <source>
        <strain evidence="1">Rbin_158</strain>
    </source>
</reference>
<dbReference type="PROSITE" id="PS01332">
    <property type="entry name" value="HTH_RRF2_1"/>
    <property type="match status" value="1"/>
</dbReference>
<comment type="caution">
    <text evidence="1">The sequence shown here is derived from an EMBL/GenBank/DDBJ whole genome shotgun (WGS) entry which is preliminary data.</text>
</comment>
<dbReference type="InterPro" id="IPR030489">
    <property type="entry name" value="TR_Rrf2-type_CS"/>
</dbReference>
<dbReference type="AlphaFoldDB" id="A0A9D5Q3V6"/>
<dbReference type="NCBIfam" id="TIGR00738">
    <property type="entry name" value="rrf2_super"/>
    <property type="match status" value="1"/>
</dbReference>
<dbReference type="PANTHER" id="PTHR33221:SF15">
    <property type="entry name" value="HTH-TYPE TRANSCRIPTIONAL REGULATOR YWGB-RELATED"/>
    <property type="match status" value="1"/>
</dbReference>
<dbReference type="InterPro" id="IPR036388">
    <property type="entry name" value="WH-like_DNA-bd_sf"/>
</dbReference>
<sequence length="161" mass="18097">MLQLTSRGNYGIVAVYYIARHSERGFISIDEIAENSEIPKPYLSKILQNLCRSGLLLSRRGSGGGFALARSPEHISLKDIIEVIEGKVYLVNCLLNPSQCERSTSCPISPIWLAIQNMVVEVIASITIDDIIHDEKKQEMLSVLETCRNLYHERVQSIKSH</sequence>
<dbReference type="PROSITE" id="PS51197">
    <property type="entry name" value="HTH_RRF2_2"/>
    <property type="match status" value="1"/>
</dbReference>
<name>A0A9D5Q3V6_9BACT</name>
<protein>
    <submittedName>
        <fullName evidence="1">Rrf2 family transcriptional regulator</fullName>
    </submittedName>
</protein>
<dbReference type="Proteomes" id="UP000649604">
    <property type="component" value="Unassembled WGS sequence"/>
</dbReference>
<dbReference type="Gene3D" id="1.10.10.10">
    <property type="entry name" value="Winged helix-like DNA-binding domain superfamily/Winged helix DNA-binding domain"/>
    <property type="match status" value="1"/>
</dbReference>